<dbReference type="GO" id="GO:0003677">
    <property type="term" value="F:DNA binding"/>
    <property type="evidence" value="ECO:0007669"/>
    <property type="project" value="UniProtKB-KW"/>
</dbReference>
<dbReference type="PANTHER" id="PTHR31674:SF86">
    <property type="entry name" value="B3 DOMAIN-CONTAINING PROTEIN OS04G0347400-RELATED"/>
    <property type="match status" value="1"/>
</dbReference>
<feature type="region of interest" description="Disordered" evidence="6">
    <location>
        <begin position="130"/>
        <end position="167"/>
    </location>
</feature>
<name>A0A835BDH6_9POAL</name>
<evidence type="ECO:0000256" key="3">
    <source>
        <dbReference type="ARBA" id="ARBA00023125"/>
    </source>
</evidence>
<dbReference type="SMART" id="SM01019">
    <property type="entry name" value="B3"/>
    <property type="match status" value="3"/>
</dbReference>
<gene>
    <name evidence="8" type="ORF">HU200_042421</name>
</gene>
<accession>A0A835BDH6</accession>
<evidence type="ECO:0000256" key="4">
    <source>
        <dbReference type="ARBA" id="ARBA00023163"/>
    </source>
</evidence>
<evidence type="ECO:0000256" key="5">
    <source>
        <dbReference type="ARBA" id="ARBA00023242"/>
    </source>
</evidence>
<organism evidence="8 9">
    <name type="scientific">Digitaria exilis</name>
    <dbReference type="NCBI Taxonomy" id="1010633"/>
    <lineage>
        <taxon>Eukaryota</taxon>
        <taxon>Viridiplantae</taxon>
        <taxon>Streptophyta</taxon>
        <taxon>Embryophyta</taxon>
        <taxon>Tracheophyta</taxon>
        <taxon>Spermatophyta</taxon>
        <taxon>Magnoliopsida</taxon>
        <taxon>Liliopsida</taxon>
        <taxon>Poales</taxon>
        <taxon>Poaceae</taxon>
        <taxon>PACMAD clade</taxon>
        <taxon>Panicoideae</taxon>
        <taxon>Panicodae</taxon>
        <taxon>Paniceae</taxon>
        <taxon>Anthephorinae</taxon>
        <taxon>Digitaria</taxon>
    </lineage>
</organism>
<keyword evidence="9" id="KW-1185">Reference proteome</keyword>
<keyword evidence="5" id="KW-0539">Nucleus</keyword>
<evidence type="ECO:0000259" key="7">
    <source>
        <dbReference type="PROSITE" id="PS50863"/>
    </source>
</evidence>
<dbReference type="InterPro" id="IPR015300">
    <property type="entry name" value="DNA-bd_pseudobarrel_sf"/>
</dbReference>
<dbReference type="SUPFAM" id="SSF101936">
    <property type="entry name" value="DNA-binding pseudobarrel domain"/>
    <property type="match status" value="4"/>
</dbReference>
<dbReference type="EMBL" id="JACEFO010002041">
    <property type="protein sequence ID" value="KAF8688186.1"/>
    <property type="molecule type" value="Genomic_DNA"/>
</dbReference>
<dbReference type="Pfam" id="PF02362">
    <property type="entry name" value="B3"/>
    <property type="match status" value="3"/>
</dbReference>
<proteinExistence type="predicted"/>
<evidence type="ECO:0000256" key="2">
    <source>
        <dbReference type="ARBA" id="ARBA00023015"/>
    </source>
</evidence>
<comment type="subcellular location">
    <subcellularLocation>
        <location evidence="1">Nucleus</location>
    </subcellularLocation>
</comment>
<dbReference type="InterPro" id="IPR039218">
    <property type="entry name" value="REM_fam"/>
</dbReference>
<comment type="caution">
    <text evidence="8">The sequence shown here is derived from an EMBL/GenBank/DDBJ whole genome shotgun (WGS) entry which is preliminary data.</text>
</comment>
<keyword evidence="3" id="KW-0238">DNA-binding</keyword>
<dbReference type="AlphaFoldDB" id="A0A835BDH6"/>
<evidence type="ECO:0000313" key="9">
    <source>
        <dbReference type="Proteomes" id="UP000636709"/>
    </source>
</evidence>
<sequence length="498" mass="53979">MASSASGNRGAAAAKQLRVLLPFSKDRLRIPDELADEIGAAEALVVSPGGGKGRVIWPVGLGRDGGGAFLGRGWPQFAAAHGVGDGWHLALRHRGRGLLTVKAFDDSCCIRYEGNMVFTVKVFESDGCRRKPKHKDNVTQGSEQEISGGIPKPASPMGSSAGGGAATAKHPRVLLPFTSDTLRIPDELGAVIGAGEALVVGPTAGKVKPWRVESGGTVTARSWGAGGRIETKATTSGKGNRKLIPAKLVEQYIPNEDLNKHTAIVLRPLGKVSHIEMETNQSDVFFAGGWSQFLVFHDITEANALLLRYEGNMVFTALPAAFCDAIGLHEPCMIALKTSMSSVESWQVLALPFRNGQYRVRQGWMRFCKENNLNVGDIYTFNIVKSTLWLVIISRYNERMNQCYSLPLSLCKAIGLRDPCCMVTLKTSASNTMSWQAHVLAHENGNQMSGSGWKRFCHDNGIKVGDVCTIKIIETTLWHVIIERRQACTSVHTGMLPT</sequence>
<feature type="domain" description="TF-B3" evidence="7">
    <location>
        <begin position="423"/>
        <end position="486"/>
    </location>
</feature>
<dbReference type="Proteomes" id="UP000636709">
    <property type="component" value="Unassembled WGS sequence"/>
</dbReference>
<dbReference type="PANTHER" id="PTHR31674">
    <property type="entry name" value="B3 DOMAIN-CONTAINING PROTEIN REM-LIKE 3-RELATED"/>
    <property type="match status" value="1"/>
</dbReference>
<keyword evidence="4" id="KW-0804">Transcription</keyword>
<dbReference type="InterPro" id="IPR003340">
    <property type="entry name" value="B3_DNA-bd"/>
</dbReference>
<evidence type="ECO:0000256" key="6">
    <source>
        <dbReference type="SAM" id="MobiDB-lite"/>
    </source>
</evidence>
<keyword evidence="2" id="KW-0805">Transcription regulation</keyword>
<dbReference type="GO" id="GO:0005634">
    <property type="term" value="C:nucleus"/>
    <property type="evidence" value="ECO:0007669"/>
    <property type="project" value="UniProtKB-SubCell"/>
</dbReference>
<feature type="domain" description="TF-B3" evidence="7">
    <location>
        <begin position="301"/>
        <end position="397"/>
    </location>
</feature>
<dbReference type="OrthoDB" id="1109907at2759"/>
<reference evidence="8" key="1">
    <citation type="submission" date="2020-07" db="EMBL/GenBank/DDBJ databases">
        <title>Genome sequence and genetic diversity analysis of an under-domesticated orphan crop, white fonio (Digitaria exilis).</title>
        <authorList>
            <person name="Bennetzen J.L."/>
            <person name="Chen S."/>
            <person name="Ma X."/>
            <person name="Wang X."/>
            <person name="Yssel A.E.J."/>
            <person name="Chaluvadi S.R."/>
            <person name="Johnson M."/>
            <person name="Gangashetty P."/>
            <person name="Hamidou F."/>
            <person name="Sanogo M.D."/>
            <person name="Zwaenepoel A."/>
            <person name="Wallace J."/>
            <person name="Van De Peer Y."/>
            <person name="Van Deynze A."/>
        </authorList>
    </citation>
    <scope>NUCLEOTIDE SEQUENCE</scope>
    <source>
        <tissue evidence="8">Leaves</tissue>
    </source>
</reference>
<evidence type="ECO:0000313" key="8">
    <source>
        <dbReference type="EMBL" id="KAF8688186.1"/>
    </source>
</evidence>
<dbReference type="CDD" id="cd10017">
    <property type="entry name" value="B3_DNA"/>
    <property type="match status" value="3"/>
</dbReference>
<protein>
    <recommendedName>
        <fullName evidence="7">TF-B3 domain-containing protein</fullName>
    </recommendedName>
</protein>
<dbReference type="PROSITE" id="PS50863">
    <property type="entry name" value="B3"/>
    <property type="match status" value="3"/>
</dbReference>
<feature type="domain" description="TF-B3" evidence="7">
    <location>
        <begin position="13"/>
        <end position="107"/>
    </location>
</feature>
<evidence type="ECO:0000256" key="1">
    <source>
        <dbReference type="ARBA" id="ARBA00004123"/>
    </source>
</evidence>
<dbReference type="Gene3D" id="2.40.330.10">
    <property type="entry name" value="DNA-binding pseudobarrel domain"/>
    <property type="match status" value="4"/>
</dbReference>